<accession>A0A388SFT6</accession>
<organism evidence="4 5">
    <name type="scientific">Mesosutterella multiformis</name>
    <dbReference type="NCBI Taxonomy" id="2259133"/>
    <lineage>
        <taxon>Bacteria</taxon>
        <taxon>Pseudomonadati</taxon>
        <taxon>Pseudomonadota</taxon>
        <taxon>Betaproteobacteria</taxon>
        <taxon>Burkholderiales</taxon>
        <taxon>Sutterellaceae</taxon>
        <taxon>Mesosutterella</taxon>
    </lineage>
</organism>
<dbReference type="GO" id="GO:0010181">
    <property type="term" value="F:FMN binding"/>
    <property type="evidence" value="ECO:0007669"/>
    <property type="project" value="InterPro"/>
</dbReference>
<name>A0A388SFT6_9BURK</name>
<evidence type="ECO:0000313" key="5">
    <source>
        <dbReference type="Proteomes" id="UP000266091"/>
    </source>
</evidence>
<keyword evidence="1" id="KW-0285">Flavoprotein</keyword>
<proteinExistence type="predicted"/>
<evidence type="ECO:0000259" key="3">
    <source>
        <dbReference type="Pfam" id="PF00724"/>
    </source>
</evidence>
<dbReference type="Gene3D" id="3.20.20.70">
    <property type="entry name" value="Aldolase class I"/>
    <property type="match status" value="1"/>
</dbReference>
<evidence type="ECO:0000256" key="1">
    <source>
        <dbReference type="ARBA" id="ARBA00022630"/>
    </source>
</evidence>
<dbReference type="PANTHER" id="PTHR43656">
    <property type="entry name" value="BINDING OXIDOREDUCTASE, PUTATIVE (AFU_ORTHOLOGUE AFUA_2G08260)-RELATED"/>
    <property type="match status" value="1"/>
</dbReference>
<dbReference type="SUPFAM" id="SSF51395">
    <property type="entry name" value="FMN-linked oxidoreductases"/>
    <property type="match status" value="1"/>
</dbReference>
<dbReference type="InterPro" id="IPR013785">
    <property type="entry name" value="Aldolase_TIM"/>
</dbReference>
<dbReference type="RefSeq" id="WP_116270504.1">
    <property type="nucleotide sequence ID" value="NZ_BGZJ01000001.1"/>
</dbReference>
<feature type="domain" description="NADH:flavin oxidoreductase/NADH oxidase N-terminal" evidence="3">
    <location>
        <begin position="7"/>
        <end position="335"/>
    </location>
</feature>
<sequence length="361" mass="39947">MTDSHAKLFEPFTLNNGVTLQSRLVIAPLTLYCQNPDGTVSEAERDFISSRGRNFGMVIHGATLVSDNGQGFPGQPRAIRDYDLQALKERVRLTHANGSLAIAQIHHAGILGNPAFLRDHVPVGPSENEERGARALMPPEVKAIIRAFAHAAELCLVAGYDGVEIHGANRYLIQQFYSGATNHRTDEWGGSNEARMRFPLAVLDAVLRVKERSGKKNFIIGYRLSPEEPEEVGITMKETLALIQELIKRDIQYIHVSEKEFFQNARRGADETRSRLDLIHEAIAGKTALIGLGNLFTGDDFDKAIGTGWVELAATGRAVMLNPDLATLIREGRDSEIQTKLDPVKEAAYHCPKVLWPRLPQ</sequence>
<dbReference type="GO" id="GO:0016491">
    <property type="term" value="F:oxidoreductase activity"/>
    <property type="evidence" value="ECO:0007669"/>
    <property type="project" value="UniProtKB-KW"/>
</dbReference>
<gene>
    <name evidence="4" type="primary">yqiG</name>
    <name evidence="4" type="ORF">MESMUL_16250</name>
</gene>
<dbReference type="PANTHER" id="PTHR43656:SF2">
    <property type="entry name" value="BINDING OXIDOREDUCTASE, PUTATIVE (AFU_ORTHOLOGUE AFUA_2G08260)-RELATED"/>
    <property type="match status" value="1"/>
</dbReference>
<evidence type="ECO:0000256" key="2">
    <source>
        <dbReference type="ARBA" id="ARBA00023002"/>
    </source>
</evidence>
<dbReference type="OrthoDB" id="8985337at2"/>
<dbReference type="Pfam" id="PF00724">
    <property type="entry name" value="Oxidored_FMN"/>
    <property type="match status" value="1"/>
</dbReference>
<keyword evidence="5" id="KW-1185">Reference proteome</keyword>
<reference evidence="4 5" key="1">
    <citation type="journal article" date="2018" name="Int. J. Syst. Evol. Microbiol.">
        <title>Mesosutterella multiformis gen. nov., sp. nov., a member of the family Sutterellaceae and Sutterella megalosphaeroides sp. nov., isolated from human faeces.</title>
        <authorList>
            <person name="Sakamoto M."/>
            <person name="Ikeyama N."/>
            <person name="Kunihiro T."/>
            <person name="Iino T."/>
            <person name="Yuki M."/>
            <person name="Ohkuma M."/>
        </authorList>
    </citation>
    <scope>NUCLEOTIDE SEQUENCE [LARGE SCALE GENOMIC DNA]</scope>
    <source>
        <strain evidence="4 5">4NBBH2</strain>
    </source>
</reference>
<dbReference type="Proteomes" id="UP000266091">
    <property type="component" value="Unassembled WGS sequence"/>
</dbReference>
<dbReference type="EMBL" id="BGZJ01000001">
    <property type="protein sequence ID" value="GBO94271.1"/>
    <property type="molecule type" value="Genomic_DNA"/>
</dbReference>
<dbReference type="InterPro" id="IPR001155">
    <property type="entry name" value="OxRdtase_FMN_N"/>
</dbReference>
<dbReference type="CDD" id="cd04735">
    <property type="entry name" value="OYE_like_4_FMN"/>
    <property type="match status" value="1"/>
</dbReference>
<evidence type="ECO:0000313" key="4">
    <source>
        <dbReference type="EMBL" id="GBO94271.1"/>
    </source>
</evidence>
<dbReference type="InterPro" id="IPR051799">
    <property type="entry name" value="NADH_flavin_oxidoreductase"/>
</dbReference>
<comment type="caution">
    <text evidence="4">The sequence shown here is derived from an EMBL/GenBank/DDBJ whole genome shotgun (WGS) entry which is preliminary data.</text>
</comment>
<dbReference type="AlphaFoldDB" id="A0A388SFT6"/>
<keyword evidence="2" id="KW-0560">Oxidoreductase</keyword>
<protein>
    <submittedName>
        <fullName evidence="4">Putative NADH-dependent flavin oxidoreductase YqiG</fullName>
    </submittedName>
</protein>